<dbReference type="GO" id="GO:0051607">
    <property type="term" value="P:defense response to virus"/>
    <property type="evidence" value="ECO:0007669"/>
    <property type="project" value="InterPro"/>
</dbReference>
<dbReference type="Pfam" id="PF19021">
    <property type="entry name" value="Cmr7A"/>
    <property type="match status" value="1"/>
</dbReference>
<dbReference type="KEGG" id="sis:LS215_0814"/>
<dbReference type="AlphaFoldDB" id="C3MN34"/>
<dbReference type="RefSeq" id="WP_012713263.1">
    <property type="nucleotide sequence ID" value="NC_012589.1"/>
</dbReference>
<dbReference type="HOGENOM" id="CLU_1811535_0_0_2"/>
<dbReference type="Proteomes" id="UP000001747">
    <property type="component" value="Chromosome"/>
</dbReference>
<name>C3MN34_SACI2</name>
<dbReference type="Gene3D" id="2.60.120.1670">
    <property type="match status" value="1"/>
</dbReference>
<dbReference type="EMBL" id="CP001399">
    <property type="protein sequence ID" value="ACP34874.1"/>
    <property type="molecule type" value="Genomic_DNA"/>
</dbReference>
<dbReference type="InterPro" id="IPR043959">
    <property type="entry name" value="Cmr7A"/>
</dbReference>
<evidence type="ECO:0000313" key="1">
    <source>
        <dbReference type="EMBL" id="ACP34874.1"/>
    </source>
</evidence>
<protein>
    <submittedName>
        <fullName evidence="1">Uncharacterized protein</fullName>
    </submittedName>
</protein>
<accession>C3MN34</accession>
<reference evidence="1 2" key="1">
    <citation type="journal article" date="2009" name="Proc. Natl. Acad. Sci. U.S.A.">
        <title>Biogeography of the Sulfolobus islandicus pan-genome.</title>
        <authorList>
            <person name="Reno M.L."/>
            <person name="Held N.L."/>
            <person name="Fields C.J."/>
            <person name="Burke P.V."/>
            <person name="Whitaker R.J."/>
        </authorList>
    </citation>
    <scope>NUCLEOTIDE SEQUENCE [LARGE SCALE GENOMIC DNA]</scope>
    <source>
        <strain evidence="2">L.S.2.15 / Lassen #1</strain>
    </source>
</reference>
<dbReference type="GeneID" id="7798991"/>
<proteinExistence type="predicted"/>
<dbReference type="InterPro" id="IPR053743">
    <property type="entry name" value="CRISPR_Cmr7_comp"/>
</dbReference>
<organism evidence="1 2">
    <name type="scientific">Saccharolobus islandicus (strain L.S.2.15 / Lassen #1)</name>
    <name type="common">Sulfolobus islandicus</name>
    <dbReference type="NCBI Taxonomy" id="429572"/>
    <lineage>
        <taxon>Archaea</taxon>
        <taxon>Thermoproteota</taxon>
        <taxon>Thermoprotei</taxon>
        <taxon>Sulfolobales</taxon>
        <taxon>Sulfolobaceae</taxon>
        <taxon>Saccharolobus</taxon>
    </lineage>
</organism>
<dbReference type="GO" id="GO:0099048">
    <property type="term" value="P:CRISPR-cas system"/>
    <property type="evidence" value="ECO:0007669"/>
    <property type="project" value="InterPro"/>
</dbReference>
<evidence type="ECO:0000313" key="2">
    <source>
        <dbReference type="Proteomes" id="UP000001747"/>
    </source>
</evidence>
<dbReference type="OrthoDB" id="385598at2157"/>
<sequence length="142" mass="15750">MSSSTEYVFIPIINNINKIGNSITIANNSGRKNISGQNIQISTNRSDHITSIDERGNIHNVLVITNYVVDENTGNLIPTLDPCDYVKGILVAVSHQLQSQSILKLRLQTSKLYILRKGRIPNELTVNIFTVSPPVPILFPIL</sequence>
<gene>
    <name evidence="1" type="ordered locus">LS215_0814</name>
</gene>